<keyword evidence="7" id="KW-1185">Reference proteome</keyword>
<organism evidence="6 7">
    <name type="scientific">Cellulomonas septica</name>
    <dbReference type="NCBI Taxonomy" id="285080"/>
    <lineage>
        <taxon>Bacteria</taxon>
        <taxon>Bacillati</taxon>
        <taxon>Actinomycetota</taxon>
        <taxon>Actinomycetes</taxon>
        <taxon>Micrococcales</taxon>
        <taxon>Cellulomonadaceae</taxon>
        <taxon>Cellulomonas</taxon>
    </lineage>
</organism>
<sequence length="96" mass="9832">MTLVVTPPDALDVALLAAVRDWLPGRRWFPAKGTQAELALVGGLALADDVRVLLVRAKAGSIDAVLQVLLVLAPAATGDDDADVAGAPTEVVGHVD</sequence>
<evidence type="ECO:0000259" key="5">
    <source>
        <dbReference type="Pfam" id="PF18085"/>
    </source>
</evidence>
<keyword evidence="2" id="KW-0547">Nucleotide-binding</keyword>
<keyword evidence="4" id="KW-0067">ATP-binding</keyword>
<evidence type="ECO:0000256" key="1">
    <source>
        <dbReference type="ARBA" id="ARBA00022679"/>
    </source>
</evidence>
<evidence type="ECO:0000313" key="7">
    <source>
        <dbReference type="Proteomes" id="UP000777774"/>
    </source>
</evidence>
<gene>
    <name evidence="6" type="ORF">HGA02_12250</name>
</gene>
<dbReference type="RefSeq" id="WP_425483063.1">
    <property type="nucleotide sequence ID" value="NZ_JAAXOY010000313.1"/>
</dbReference>
<feature type="domain" description="Maltokinase N-terminal cap" evidence="5">
    <location>
        <begin position="22"/>
        <end position="88"/>
    </location>
</feature>
<comment type="caution">
    <text evidence="6">The sequence shown here is derived from an EMBL/GenBank/DDBJ whole genome shotgun (WGS) entry which is preliminary data.</text>
</comment>
<accession>A0ABX1K127</accession>
<dbReference type="Proteomes" id="UP000777774">
    <property type="component" value="Unassembled WGS sequence"/>
</dbReference>
<reference evidence="6 7" key="1">
    <citation type="submission" date="2020-04" db="EMBL/GenBank/DDBJ databases">
        <title>MicrobeNet Type strains.</title>
        <authorList>
            <person name="Nicholson A.C."/>
        </authorList>
    </citation>
    <scope>NUCLEOTIDE SEQUENCE [LARGE SCALE GENOMIC DNA]</scope>
    <source>
        <strain evidence="6 7">ATCC BAA-787</strain>
    </source>
</reference>
<evidence type="ECO:0000256" key="2">
    <source>
        <dbReference type="ARBA" id="ARBA00022741"/>
    </source>
</evidence>
<keyword evidence="1" id="KW-0808">Transferase</keyword>
<evidence type="ECO:0000256" key="4">
    <source>
        <dbReference type="ARBA" id="ARBA00022840"/>
    </source>
</evidence>
<dbReference type="Pfam" id="PF18085">
    <property type="entry name" value="Mak_N_cap"/>
    <property type="match status" value="1"/>
</dbReference>
<name>A0ABX1K127_9CELL</name>
<evidence type="ECO:0000256" key="3">
    <source>
        <dbReference type="ARBA" id="ARBA00022777"/>
    </source>
</evidence>
<evidence type="ECO:0000313" key="6">
    <source>
        <dbReference type="EMBL" id="NKY40270.1"/>
    </source>
</evidence>
<dbReference type="EMBL" id="JAAXOY010000313">
    <property type="protein sequence ID" value="NKY40270.1"/>
    <property type="molecule type" value="Genomic_DNA"/>
</dbReference>
<feature type="non-terminal residue" evidence="6">
    <location>
        <position position="96"/>
    </location>
</feature>
<keyword evidence="3" id="KW-0418">Kinase</keyword>
<proteinExistence type="predicted"/>
<protein>
    <submittedName>
        <fullName evidence="6">Aminoglycoside phosphotransferase</fullName>
    </submittedName>
</protein>
<dbReference type="InterPro" id="IPR040999">
    <property type="entry name" value="Mak_N_cap"/>
</dbReference>